<feature type="compositionally biased region" description="Polar residues" evidence="6">
    <location>
        <begin position="429"/>
        <end position="438"/>
    </location>
</feature>
<evidence type="ECO:0000313" key="8">
    <source>
        <dbReference type="EMBL" id="NHR07709.1"/>
    </source>
</evidence>
<dbReference type="Gene3D" id="1.10.4150.10">
    <property type="entry name" value="SipA N-terminal domain-like"/>
    <property type="match status" value="1"/>
</dbReference>
<keyword evidence="9" id="KW-1185">Reference proteome</keyword>
<dbReference type="RefSeq" id="WP_166453468.1">
    <property type="nucleotide sequence ID" value="NZ_JAAOMA010000040.1"/>
</dbReference>
<comment type="similarity">
    <text evidence="2">Belongs to the SipA/IpaA family.</text>
</comment>
<proteinExistence type="inferred from homology"/>
<comment type="caution">
    <text evidence="8">The sequence shown here is derived from an EMBL/GenBank/DDBJ whole genome shotgun (WGS) entry which is preliminary data.</text>
</comment>
<feature type="compositionally biased region" description="Pro residues" evidence="6">
    <location>
        <begin position="282"/>
        <end position="296"/>
    </location>
</feature>
<feature type="compositionally biased region" description="Basic and acidic residues" evidence="6">
    <location>
        <begin position="318"/>
        <end position="332"/>
    </location>
</feature>
<dbReference type="InterPro" id="IPR023225">
    <property type="entry name" value="SipA_chaperone-bd"/>
</dbReference>
<keyword evidence="5" id="KW-0009">Actin-binding</keyword>
<evidence type="ECO:0000256" key="2">
    <source>
        <dbReference type="ARBA" id="ARBA00010123"/>
    </source>
</evidence>
<keyword evidence="3" id="KW-0964">Secreted</keyword>
<dbReference type="InterPro" id="IPR015138">
    <property type="entry name" value="SipA_N"/>
</dbReference>
<evidence type="ECO:0000313" key="9">
    <source>
        <dbReference type="Proteomes" id="UP001515641"/>
    </source>
</evidence>
<feature type="region of interest" description="Disordered" evidence="6">
    <location>
        <begin position="262"/>
        <end position="349"/>
    </location>
</feature>
<dbReference type="EMBL" id="JAAOMA010000040">
    <property type="protein sequence ID" value="NHR07709.1"/>
    <property type="molecule type" value="Genomic_DNA"/>
</dbReference>
<feature type="region of interest" description="Disordered" evidence="6">
    <location>
        <begin position="412"/>
        <end position="441"/>
    </location>
</feature>
<evidence type="ECO:0000259" key="7">
    <source>
        <dbReference type="Pfam" id="PF09052"/>
    </source>
</evidence>
<accession>A0ABX0LDT2</accession>
<dbReference type="InterPro" id="IPR023224">
    <property type="entry name" value="SipA_actin-bd_C_sf"/>
</dbReference>
<evidence type="ECO:0000256" key="4">
    <source>
        <dbReference type="ARBA" id="ARBA00023026"/>
    </source>
</evidence>
<comment type="subcellular location">
    <subcellularLocation>
        <location evidence="1">Secreted</location>
    </subcellularLocation>
</comment>
<evidence type="ECO:0000256" key="1">
    <source>
        <dbReference type="ARBA" id="ARBA00004613"/>
    </source>
</evidence>
<dbReference type="Proteomes" id="UP001515641">
    <property type="component" value="Unassembled WGS sequence"/>
</dbReference>
<dbReference type="Pfam" id="PF09052">
    <property type="entry name" value="SipA"/>
    <property type="match status" value="1"/>
</dbReference>
<dbReference type="SUPFAM" id="SSF140746">
    <property type="entry name" value="SipA N-terminal domain-like"/>
    <property type="match status" value="1"/>
</dbReference>
<reference evidence="8 9" key="1">
    <citation type="submission" date="2020-03" db="EMBL/GenBank/DDBJ databases">
        <title>Draft genome sequence of environmentally isolated cultures.</title>
        <authorList>
            <person name="Wilson H.S."/>
            <person name="De Leon M.E."/>
        </authorList>
    </citation>
    <scope>NUCLEOTIDE SEQUENCE [LARGE SCALE GENOMIC DNA]</scope>
    <source>
        <strain evidence="8 9">HSC-31F16</strain>
    </source>
</reference>
<dbReference type="Gene3D" id="1.10.4110.10">
    <property type="entry name" value="Salmonella invasion protein A, C-terminal actin-binding domain"/>
    <property type="match status" value="1"/>
</dbReference>
<organism evidence="8 9">
    <name type="scientific">Chromobacterium fluminis</name>
    <dbReference type="NCBI Taxonomy" id="3044269"/>
    <lineage>
        <taxon>Bacteria</taxon>
        <taxon>Pseudomonadati</taxon>
        <taxon>Pseudomonadota</taxon>
        <taxon>Betaproteobacteria</taxon>
        <taxon>Neisseriales</taxon>
        <taxon>Chromobacteriaceae</taxon>
        <taxon>Chromobacterium</taxon>
    </lineage>
</organism>
<feature type="compositionally biased region" description="Basic and acidic residues" evidence="6">
    <location>
        <begin position="268"/>
        <end position="280"/>
    </location>
</feature>
<sequence>MPGLSGLSRAHSCPDLSALLNGPARPASALVRQLSEARSSDAAPPRRHSLADLASYKADYSRDSVGALFAASSQSQRLGELYQGSPNRYAKLEIAEFAKVYSQLSQQEGLNEQARQALDGLAQQYTEKILKDGLGEKSVFGPWTPRTDKHYQQRSKLEHKLAVMMERQCPGGVLQLGNDFMRREVVPFILSRVESHLGRQLDENTCQRLTELVDSAAMKAFEELRLRRGELIEQRGVSVGTLARDLDTVAILPQLLRSLLEGQGQGSKDPEQPEPVRADQPDPGPGSQPNPDPGPAGPGETPRPQEVHYHFNFNDNSQDNRQDNRRWDKRGDTYLGDVNKGNRHHGGAPSRLVTFLRMPAPQVARSQDLPKPQQATVSELMNTALGEEMLTAPTPGAAQAGKLEATVRQARLSPPAMPQSATLGGASSGVEQGTQTDAGQALRDAASQVTGALSELMNTVQGTQTDAGQALRDAASQVTGALSELMDTAQGTQTDAGQALRYAASQVTGALSELMNTAQGAQTDAGPRLRDAARQVSGALSELMNTALGEETLTVPTPGVAQAGKLEATARQARLDLPATPQSAILGGVPSGVEQGTQTDAGQTLHDAAGQVARELSGLVNSALAGHARQGFQPHNATVVDTGLRLNQAERKVADGLSKVLNSAAGLRVEGRKVTDVAAVRSAASQLVSNGAMPQIIQPLTARAKAEMPPAVAVGGEGPAALSPRFEPNTTDQRRRAFLQGMLNGATAATAAQDVESLQSARPDLEAAEPTTAYFQPVNMSEPTVKKAELRQNEALAQLSVNPSLMDGLRAASKPADSVPAELTSMRFQPVTMSKLGVKVAELKQNKALGQLSASQALMEGLRTALQPADSTQGEHWEAILDTVLPDDVLAQQAVLKQASLPEPIDTLRQVLNTHPQRLVLAEFAKRLRDQTNLCPSVSGGPYPLVGALLEGLGVSAKAPSRVITTVDGKYFDASGVKGAAQ</sequence>
<evidence type="ECO:0000256" key="3">
    <source>
        <dbReference type="ARBA" id="ARBA00022525"/>
    </source>
</evidence>
<name>A0ABX0LDT2_9NEIS</name>
<keyword evidence="4" id="KW-0843">Virulence</keyword>
<gene>
    <name evidence="8" type="ORF">HA052_21195</name>
</gene>
<feature type="domain" description="Salmonella invasion protein A N-terminal" evidence="7">
    <location>
        <begin position="52"/>
        <end position="261"/>
    </location>
</feature>
<protein>
    <recommendedName>
        <fullName evidence="7">Salmonella invasion protein A N-terminal domain-containing protein</fullName>
    </recommendedName>
</protein>
<evidence type="ECO:0000256" key="6">
    <source>
        <dbReference type="SAM" id="MobiDB-lite"/>
    </source>
</evidence>
<evidence type="ECO:0000256" key="5">
    <source>
        <dbReference type="ARBA" id="ARBA00023203"/>
    </source>
</evidence>